<name>R0M4D9_ANAPL</name>
<evidence type="ECO:0000256" key="1">
    <source>
        <dbReference type="SAM" id="MobiDB-lite"/>
    </source>
</evidence>
<gene>
    <name evidence="2" type="ORF">Anapl_01956</name>
</gene>
<accession>R0M4D9</accession>
<evidence type="ECO:0000313" key="2">
    <source>
        <dbReference type="EMBL" id="EOB07528.1"/>
    </source>
</evidence>
<dbReference type="EMBL" id="KB742522">
    <property type="protein sequence ID" value="EOB07528.1"/>
    <property type="molecule type" value="Genomic_DNA"/>
</dbReference>
<keyword evidence="3" id="KW-1185">Reference proteome</keyword>
<dbReference type="Proteomes" id="UP000296049">
    <property type="component" value="Unassembled WGS sequence"/>
</dbReference>
<protein>
    <submittedName>
        <fullName evidence="2">Uncharacterized protein</fullName>
    </submittedName>
</protein>
<proteinExistence type="predicted"/>
<reference evidence="3" key="1">
    <citation type="journal article" date="2013" name="Nat. Genet.">
        <title>The duck genome and transcriptome provide insight into an avian influenza virus reservoir species.</title>
        <authorList>
            <person name="Huang Y."/>
            <person name="Li Y."/>
            <person name="Burt D.W."/>
            <person name="Chen H."/>
            <person name="Zhang Y."/>
            <person name="Qian W."/>
            <person name="Kim H."/>
            <person name="Gan S."/>
            <person name="Zhao Y."/>
            <person name="Li J."/>
            <person name="Yi K."/>
            <person name="Feng H."/>
            <person name="Zhu P."/>
            <person name="Li B."/>
            <person name="Liu Q."/>
            <person name="Fairley S."/>
            <person name="Magor K.E."/>
            <person name="Du Z."/>
            <person name="Hu X."/>
            <person name="Goodman L."/>
            <person name="Tafer H."/>
            <person name="Vignal A."/>
            <person name="Lee T."/>
            <person name="Kim K.W."/>
            <person name="Sheng Z."/>
            <person name="An Y."/>
            <person name="Searle S."/>
            <person name="Herrero J."/>
            <person name="Groenen M.A."/>
            <person name="Crooijmans R.P."/>
            <person name="Faraut T."/>
            <person name="Cai Q."/>
            <person name="Webster R.G."/>
            <person name="Aldridge J.R."/>
            <person name="Warren W.C."/>
            <person name="Bartschat S."/>
            <person name="Kehr S."/>
            <person name="Marz M."/>
            <person name="Stadler P.F."/>
            <person name="Smith J."/>
            <person name="Kraus R.H."/>
            <person name="Zhao Y."/>
            <person name="Ren L."/>
            <person name="Fei J."/>
            <person name="Morisson M."/>
            <person name="Kaiser P."/>
            <person name="Griffin D.K."/>
            <person name="Rao M."/>
            <person name="Pitel F."/>
            <person name="Wang J."/>
            <person name="Li N."/>
        </authorList>
    </citation>
    <scope>NUCLEOTIDE SEQUENCE [LARGE SCALE GENOMIC DNA]</scope>
</reference>
<feature type="region of interest" description="Disordered" evidence="1">
    <location>
        <begin position="461"/>
        <end position="483"/>
    </location>
</feature>
<dbReference type="AlphaFoldDB" id="R0M4D9"/>
<feature type="compositionally biased region" description="Basic and acidic residues" evidence="1">
    <location>
        <begin position="66"/>
        <end position="77"/>
    </location>
</feature>
<sequence length="674" mass="74372">MLGAALVREQNSWGHRLQRCPRPRERSGPPRCLGKAEGGEGRVQPGGNRSRTLDLLMGGEEAPEPSSEHEENTNGHADKRKPKKRRLEGNRVSPGTGPFAETPTLRHPAPRDELQEETFPCGNHTAQNAPFRLKFEFYCAQETVLCKPPPQTLSADIFLVSIQTLFTSKHVKKANRRFGLVRTLEQKATQSLPSEAFKGSRDTPALASLGRSGAASLQKMLSSIKRNHFVGSTRQHFQRLPLEGQPCRVTSPRSTGPRIVVREHTDRQISARPYGHTSHPRTSPTVLGPCKDHEEHLEKQQWWCCPRALQDVTSAQNIVPFPRSHWSPAPQLLRSPNVQIPMFQLSAQTQAAASRFGQPVHYLRMTAPCGASTGDNGPVGPRRASEAVPWCCCSQQAMALPFPCKAPGLDFYEVLSNHSSRGLVLRLGWRGWDARPLRKDAGHILQEHRLGSLLPSRARKTSSSFVPMPKVTGTNTSSAAVHTVRPCRPRKHEDGDRSSSASMRAALLHRARWRRASTGELALLRVGLRRAVCTGTYTQPASTLRQRDMPKQLMYTIKFQRCIPVSPSDTDTLPGSSQLFGICKAAPTDSSALSVASVRPCDTSQGELPGNCTTSPLLLINFLKWPNHTEQFYRSSRNISGCPGEQAPTDAFFPGQSRCARGSGCQQLTQGRQK</sequence>
<evidence type="ECO:0000313" key="3">
    <source>
        <dbReference type="Proteomes" id="UP000296049"/>
    </source>
</evidence>
<organism evidence="2 3">
    <name type="scientific">Anas platyrhynchos</name>
    <name type="common">Mallard</name>
    <name type="synonym">Anas boschas</name>
    <dbReference type="NCBI Taxonomy" id="8839"/>
    <lineage>
        <taxon>Eukaryota</taxon>
        <taxon>Metazoa</taxon>
        <taxon>Chordata</taxon>
        <taxon>Craniata</taxon>
        <taxon>Vertebrata</taxon>
        <taxon>Euteleostomi</taxon>
        <taxon>Archelosauria</taxon>
        <taxon>Archosauria</taxon>
        <taxon>Dinosauria</taxon>
        <taxon>Saurischia</taxon>
        <taxon>Theropoda</taxon>
        <taxon>Coelurosauria</taxon>
        <taxon>Aves</taxon>
        <taxon>Neognathae</taxon>
        <taxon>Galloanserae</taxon>
        <taxon>Anseriformes</taxon>
        <taxon>Anatidae</taxon>
        <taxon>Anatinae</taxon>
        <taxon>Anas</taxon>
    </lineage>
</organism>
<feature type="region of interest" description="Disordered" evidence="1">
    <location>
        <begin position="1"/>
        <end position="123"/>
    </location>
</feature>